<dbReference type="Proteomes" id="UP000182241">
    <property type="component" value="Unassembled WGS sequence"/>
</dbReference>
<evidence type="ECO:0000313" key="1">
    <source>
        <dbReference type="EMBL" id="SEC74010.1"/>
    </source>
</evidence>
<dbReference type="AlphaFoldDB" id="A0A1H4UZN0"/>
<accession>A0A1H4UZN0</accession>
<dbReference type="EMBL" id="FNSA01000003">
    <property type="protein sequence ID" value="SEC74010.1"/>
    <property type="molecule type" value="Genomic_DNA"/>
</dbReference>
<sequence>MSVVTATVYSGTELFDTVSGTAQEIKNYLGLYPGAQAVPSPGDQRMYKVDDIVIYVSGLAA</sequence>
<dbReference type="RefSeq" id="WP_068742902.1">
    <property type="nucleotide sequence ID" value="NZ_FNSA01000003.1"/>
</dbReference>
<organism evidence="1 2">
    <name type="scientific">Tsukamurella tyrosinosolvens</name>
    <dbReference type="NCBI Taxonomy" id="57704"/>
    <lineage>
        <taxon>Bacteria</taxon>
        <taxon>Bacillati</taxon>
        <taxon>Actinomycetota</taxon>
        <taxon>Actinomycetes</taxon>
        <taxon>Mycobacteriales</taxon>
        <taxon>Tsukamurellaceae</taxon>
        <taxon>Tsukamurella</taxon>
    </lineage>
</organism>
<proteinExistence type="predicted"/>
<protein>
    <submittedName>
        <fullName evidence="1">Uncharacterized protein</fullName>
    </submittedName>
</protein>
<evidence type="ECO:0000313" key="2">
    <source>
        <dbReference type="Proteomes" id="UP000182241"/>
    </source>
</evidence>
<dbReference type="STRING" id="57704.SAMN04489793_3087"/>
<keyword evidence="2" id="KW-1185">Reference proteome</keyword>
<gene>
    <name evidence="1" type="ORF">SAMN04489793_3087</name>
</gene>
<name>A0A1H4UZN0_TSUTY</name>
<reference evidence="2" key="1">
    <citation type="submission" date="2016-10" db="EMBL/GenBank/DDBJ databases">
        <authorList>
            <person name="Varghese N."/>
            <person name="Submissions S."/>
        </authorList>
    </citation>
    <scope>NUCLEOTIDE SEQUENCE [LARGE SCALE GENOMIC DNA]</scope>
    <source>
        <strain evidence="2">DSM 44234</strain>
    </source>
</reference>